<proteinExistence type="predicted"/>
<accession>A0ABQ9IZH3</accession>
<organism evidence="1 2">
    <name type="scientific">Molorchus minor</name>
    <dbReference type="NCBI Taxonomy" id="1323400"/>
    <lineage>
        <taxon>Eukaryota</taxon>
        <taxon>Metazoa</taxon>
        <taxon>Ecdysozoa</taxon>
        <taxon>Arthropoda</taxon>
        <taxon>Hexapoda</taxon>
        <taxon>Insecta</taxon>
        <taxon>Pterygota</taxon>
        <taxon>Neoptera</taxon>
        <taxon>Endopterygota</taxon>
        <taxon>Coleoptera</taxon>
        <taxon>Polyphaga</taxon>
        <taxon>Cucujiformia</taxon>
        <taxon>Chrysomeloidea</taxon>
        <taxon>Cerambycidae</taxon>
        <taxon>Lamiinae</taxon>
        <taxon>Monochamini</taxon>
        <taxon>Molorchus</taxon>
    </lineage>
</organism>
<evidence type="ECO:0008006" key="3">
    <source>
        <dbReference type="Google" id="ProtNLM"/>
    </source>
</evidence>
<dbReference type="Proteomes" id="UP001162164">
    <property type="component" value="Unassembled WGS sequence"/>
</dbReference>
<name>A0ABQ9IZH3_9CUCU</name>
<sequence>MRYQNELKSLPGCRFLTDSYERSQERSVEFIFIVSPFHRKIAGREALDLFSSSLPSIEKSPVEFFNFLHYPGHS</sequence>
<reference evidence="1" key="1">
    <citation type="journal article" date="2023" name="Insect Mol. Biol.">
        <title>Genome sequencing provides insights into the evolution of gene families encoding plant cell wall-degrading enzymes in longhorned beetles.</title>
        <authorList>
            <person name="Shin N.R."/>
            <person name="Okamura Y."/>
            <person name="Kirsch R."/>
            <person name="Pauchet Y."/>
        </authorList>
    </citation>
    <scope>NUCLEOTIDE SEQUENCE</scope>
    <source>
        <strain evidence="1">MMC_N1</strain>
    </source>
</reference>
<evidence type="ECO:0000313" key="1">
    <source>
        <dbReference type="EMBL" id="KAJ8969882.1"/>
    </source>
</evidence>
<keyword evidence="2" id="KW-1185">Reference proteome</keyword>
<evidence type="ECO:0000313" key="2">
    <source>
        <dbReference type="Proteomes" id="UP001162164"/>
    </source>
</evidence>
<comment type="caution">
    <text evidence="1">The sequence shown here is derived from an EMBL/GenBank/DDBJ whole genome shotgun (WGS) entry which is preliminary data.</text>
</comment>
<dbReference type="EMBL" id="JAPWTJ010001699">
    <property type="protein sequence ID" value="KAJ8969882.1"/>
    <property type="molecule type" value="Genomic_DNA"/>
</dbReference>
<gene>
    <name evidence="1" type="ORF">NQ317_011174</name>
</gene>
<protein>
    <recommendedName>
        <fullName evidence="3">Maturase K</fullName>
    </recommendedName>
</protein>